<dbReference type="InterPro" id="IPR000600">
    <property type="entry name" value="ROK"/>
</dbReference>
<reference evidence="2 3" key="1">
    <citation type="submission" date="2013-07" db="EMBL/GenBank/DDBJ databases">
        <title>Comparative Genomic and Metabolomic Analysis of Twelve Strains of Pseudoalteromonas luteoviolacea.</title>
        <authorList>
            <person name="Vynne N.G."/>
            <person name="Mansson M."/>
            <person name="Gram L."/>
        </authorList>
    </citation>
    <scope>NUCLEOTIDE SEQUENCE [LARGE SCALE GENOMIC DNA]</scope>
    <source>
        <strain evidence="2 3">DSM 6061</strain>
    </source>
</reference>
<comment type="similarity">
    <text evidence="1">Belongs to the ROK (NagC/XylR) family.</text>
</comment>
<dbReference type="InterPro" id="IPR043129">
    <property type="entry name" value="ATPase_NBD"/>
</dbReference>
<evidence type="ECO:0008006" key="4">
    <source>
        <dbReference type="Google" id="ProtNLM"/>
    </source>
</evidence>
<dbReference type="SUPFAM" id="SSF46785">
    <property type="entry name" value="Winged helix' DNA-binding domain"/>
    <property type="match status" value="1"/>
</dbReference>
<dbReference type="Proteomes" id="UP000076643">
    <property type="component" value="Unassembled WGS sequence"/>
</dbReference>
<gene>
    <name evidence="2" type="ORF">N475_14425</name>
</gene>
<dbReference type="Gene3D" id="3.30.420.40">
    <property type="match status" value="2"/>
</dbReference>
<organism evidence="2 3">
    <name type="scientific">Pseudoalteromonas luteoviolacea DSM 6061</name>
    <dbReference type="NCBI Taxonomy" id="1365250"/>
    <lineage>
        <taxon>Bacteria</taxon>
        <taxon>Pseudomonadati</taxon>
        <taxon>Pseudomonadota</taxon>
        <taxon>Gammaproteobacteria</taxon>
        <taxon>Alteromonadales</taxon>
        <taxon>Pseudoalteromonadaceae</taxon>
        <taxon>Pseudoalteromonas</taxon>
    </lineage>
</organism>
<comment type="caution">
    <text evidence="2">The sequence shown here is derived from an EMBL/GenBank/DDBJ whole genome shotgun (WGS) entry which is preliminary data.</text>
</comment>
<protein>
    <recommendedName>
        <fullName evidence="4">ROK family transcriptional regulator</fullName>
    </recommendedName>
</protein>
<dbReference type="Pfam" id="PF00480">
    <property type="entry name" value="ROK"/>
    <property type="match status" value="1"/>
</dbReference>
<dbReference type="InterPro" id="IPR036388">
    <property type="entry name" value="WH-like_DNA-bd_sf"/>
</dbReference>
<keyword evidence="3" id="KW-1185">Reference proteome</keyword>
<dbReference type="Gene3D" id="1.10.10.10">
    <property type="entry name" value="Winged helix-like DNA-binding domain superfamily/Winged helix DNA-binding domain"/>
    <property type="match status" value="1"/>
</dbReference>
<dbReference type="PATRIC" id="fig|1365250.3.peg.2112"/>
<evidence type="ECO:0000313" key="2">
    <source>
        <dbReference type="EMBL" id="KZN39608.1"/>
    </source>
</evidence>
<dbReference type="PANTHER" id="PTHR18964:SF149">
    <property type="entry name" value="BIFUNCTIONAL UDP-N-ACETYLGLUCOSAMINE 2-EPIMERASE_N-ACETYLMANNOSAMINE KINASE"/>
    <property type="match status" value="1"/>
</dbReference>
<proteinExistence type="inferred from homology"/>
<accession>A0A166X4W1</accession>
<evidence type="ECO:0000313" key="3">
    <source>
        <dbReference type="Proteomes" id="UP000076643"/>
    </source>
</evidence>
<dbReference type="EMBL" id="AUYB01000099">
    <property type="protein sequence ID" value="KZN39608.1"/>
    <property type="molecule type" value="Genomic_DNA"/>
</dbReference>
<dbReference type="SUPFAM" id="SSF53067">
    <property type="entry name" value="Actin-like ATPase domain"/>
    <property type="match status" value="1"/>
</dbReference>
<sequence length="398" mass="43568">MKGSNAKQNKAANLRLVLSQIVTLGPISRAEIARNTQLTKQTITNMVEELIGVNLIEEVGLKRSEGAGKPSKMLCLNKSAAYTLAIRVSSELLELSIHHLNGTSLTKSGIRTDKMSTPHQIAQEFELLIAQNGLNHQKFLAAGLSVQPPHGNSLEQYQAGRTLQVELSQKLAMPIAIETTASACAAYQMLFGEAKTLHNFIYIHIGSKVESAVVYDRQIMLGQNGLTGALGNIFVTPETNTTTGELGTLNEFASTTSLRQYVEKQNKQSVNCVKLLDPKENSACKNWITRATEPLRIAIHTLESILNTQTIIIGGDLGEACLETLIAELRPFIPSIAQLGKREIIRLIKVPNQTYTSLAGISTLPLHASFNEKNMQTLYTSPTFAPSLLQQLIYTYVE</sequence>
<dbReference type="PANTHER" id="PTHR18964">
    <property type="entry name" value="ROK (REPRESSOR, ORF, KINASE) FAMILY"/>
    <property type="match status" value="1"/>
</dbReference>
<name>A0A166X4W1_9GAMM</name>
<dbReference type="InterPro" id="IPR036390">
    <property type="entry name" value="WH_DNA-bd_sf"/>
</dbReference>
<dbReference type="AlphaFoldDB" id="A0A166X4W1"/>
<evidence type="ECO:0000256" key="1">
    <source>
        <dbReference type="ARBA" id="ARBA00006479"/>
    </source>
</evidence>